<evidence type="ECO:0000256" key="2">
    <source>
        <dbReference type="PROSITE-ProRule" id="PRU00354"/>
    </source>
</evidence>
<keyword evidence="5" id="KW-1185">Reference proteome</keyword>
<dbReference type="Gene3D" id="2.30.140.10">
    <property type="entry name" value="Spermidine synthase, tetramerisation domain"/>
    <property type="match status" value="1"/>
</dbReference>
<reference evidence="4 5" key="1">
    <citation type="journal article" date="2020" name="Nat. Commun.">
        <title>Genome of Tripterygium wilfordii and identification of cytochrome P450 involved in triptolide biosynthesis.</title>
        <authorList>
            <person name="Tu L."/>
            <person name="Su P."/>
            <person name="Zhang Z."/>
            <person name="Gao L."/>
            <person name="Wang J."/>
            <person name="Hu T."/>
            <person name="Zhou J."/>
            <person name="Zhang Y."/>
            <person name="Zhao Y."/>
            <person name="Liu Y."/>
            <person name="Song Y."/>
            <person name="Tong Y."/>
            <person name="Lu Y."/>
            <person name="Yang J."/>
            <person name="Xu C."/>
            <person name="Jia M."/>
            <person name="Peters R.J."/>
            <person name="Huang L."/>
            <person name="Gao W."/>
        </authorList>
    </citation>
    <scope>NUCLEOTIDE SEQUENCE [LARGE SCALE GENOMIC DNA]</scope>
    <source>
        <strain evidence="5">cv. XIE 37</strain>
        <tissue evidence="4">Leaf</tissue>
    </source>
</reference>
<dbReference type="Proteomes" id="UP000593562">
    <property type="component" value="Unassembled WGS sequence"/>
</dbReference>
<feature type="domain" description="PABS" evidence="3">
    <location>
        <begin position="7"/>
        <end position="70"/>
    </location>
</feature>
<gene>
    <name evidence="4" type="ORF">HS088_TW16G00208</name>
</gene>
<evidence type="ECO:0000259" key="3">
    <source>
        <dbReference type="PROSITE" id="PS51006"/>
    </source>
</evidence>
<dbReference type="InParanoid" id="A0A7J7CI85"/>
<evidence type="ECO:0000256" key="1">
    <source>
        <dbReference type="ARBA" id="ARBA00022679"/>
    </source>
</evidence>
<evidence type="ECO:0000313" key="5">
    <source>
        <dbReference type="Proteomes" id="UP000593562"/>
    </source>
</evidence>
<dbReference type="InterPro" id="IPR037163">
    <property type="entry name" value="Spermidine_synt_N_sf"/>
</dbReference>
<dbReference type="Pfam" id="PF17284">
    <property type="entry name" value="Spermine_synt_N"/>
    <property type="match status" value="1"/>
</dbReference>
<accession>A0A7J7CI85</accession>
<keyword evidence="1 2" id="KW-0808">Transferase</keyword>
<dbReference type="GO" id="GO:0006596">
    <property type="term" value="P:polyamine biosynthetic process"/>
    <property type="evidence" value="ECO:0007669"/>
    <property type="project" value="UniProtKB-UniRule"/>
</dbReference>
<dbReference type="InterPro" id="IPR030374">
    <property type="entry name" value="PABS"/>
</dbReference>
<organism evidence="4 5">
    <name type="scientific">Tripterygium wilfordii</name>
    <name type="common">Thunder God vine</name>
    <dbReference type="NCBI Taxonomy" id="458696"/>
    <lineage>
        <taxon>Eukaryota</taxon>
        <taxon>Viridiplantae</taxon>
        <taxon>Streptophyta</taxon>
        <taxon>Embryophyta</taxon>
        <taxon>Tracheophyta</taxon>
        <taxon>Spermatophyta</taxon>
        <taxon>Magnoliopsida</taxon>
        <taxon>eudicotyledons</taxon>
        <taxon>Gunneridae</taxon>
        <taxon>Pentapetalae</taxon>
        <taxon>rosids</taxon>
        <taxon>fabids</taxon>
        <taxon>Celastrales</taxon>
        <taxon>Celastraceae</taxon>
        <taxon>Tripterygium</taxon>
    </lineage>
</organism>
<proteinExistence type="predicted"/>
<name>A0A7J7CI85_TRIWF</name>
<dbReference type="GO" id="GO:0016740">
    <property type="term" value="F:transferase activity"/>
    <property type="evidence" value="ECO:0007669"/>
    <property type="project" value="UniProtKB-UniRule"/>
</dbReference>
<sequence length="70" mass="8213">MSIEENPSLATKQRMVESREAHSLGVKELLYEEKLEYQEILVFKSSTYGKVLANRLKFMYFQQPRTNGRA</sequence>
<dbReference type="EMBL" id="JAAARO010000016">
    <property type="protein sequence ID" value="KAF5733768.1"/>
    <property type="molecule type" value="Genomic_DNA"/>
</dbReference>
<evidence type="ECO:0000313" key="4">
    <source>
        <dbReference type="EMBL" id="KAF5733768.1"/>
    </source>
</evidence>
<comment type="caution">
    <text evidence="4">The sequence shown here is derived from an EMBL/GenBank/DDBJ whole genome shotgun (WGS) entry which is preliminary data.</text>
</comment>
<dbReference type="InterPro" id="IPR035246">
    <property type="entry name" value="Spermidine_synt_N"/>
</dbReference>
<dbReference type="PROSITE" id="PS51006">
    <property type="entry name" value="PABS_2"/>
    <property type="match status" value="1"/>
</dbReference>
<protein>
    <recommendedName>
        <fullName evidence="3">PABS domain-containing protein</fullName>
    </recommendedName>
</protein>
<comment type="caution">
    <text evidence="2">Lacks conserved residue(s) required for the propagation of feature annotation.</text>
</comment>
<keyword evidence="2" id="KW-0620">Polyamine biosynthesis</keyword>
<dbReference type="AlphaFoldDB" id="A0A7J7CI85"/>